<evidence type="ECO:0008006" key="4">
    <source>
        <dbReference type="Google" id="ProtNLM"/>
    </source>
</evidence>
<organism evidence="2 3">
    <name type="scientific">Aromatoleum bremense</name>
    <dbReference type="NCBI Taxonomy" id="76115"/>
    <lineage>
        <taxon>Bacteria</taxon>
        <taxon>Pseudomonadati</taxon>
        <taxon>Pseudomonadota</taxon>
        <taxon>Betaproteobacteria</taxon>
        <taxon>Rhodocyclales</taxon>
        <taxon>Rhodocyclaceae</taxon>
        <taxon>Aromatoleum</taxon>
    </lineage>
</organism>
<dbReference type="EMBL" id="WTVP01000004">
    <property type="protein sequence ID" value="NMG14480.1"/>
    <property type="molecule type" value="Genomic_DNA"/>
</dbReference>
<gene>
    <name evidence="2" type="ORF">GPA24_02790</name>
</gene>
<reference evidence="2 3" key="1">
    <citation type="submission" date="2019-12" db="EMBL/GenBank/DDBJ databases">
        <title>Comparative genomics gives insights into the taxonomy of the Azoarcus-Aromatoleum group and reveals separate origins of nif in the plant-associated Azoarcus and non-plant-associated Aromatoleum sub-groups.</title>
        <authorList>
            <person name="Lafos M."/>
            <person name="Maluk M."/>
            <person name="Batista M."/>
            <person name="Junghare M."/>
            <person name="Carmona M."/>
            <person name="Faoro H."/>
            <person name="Cruz L.M."/>
            <person name="Battistoni F."/>
            <person name="De Souza E."/>
            <person name="Pedrosa F."/>
            <person name="Chen W.-M."/>
            <person name="Poole P.S."/>
            <person name="Dixon R.A."/>
            <person name="James E.K."/>
        </authorList>
    </citation>
    <scope>NUCLEOTIDE SEQUENCE [LARGE SCALE GENOMIC DNA]</scope>
    <source>
        <strain evidence="2 3">PbN1</strain>
    </source>
</reference>
<feature type="compositionally biased region" description="Basic and acidic residues" evidence="1">
    <location>
        <begin position="26"/>
        <end position="59"/>
    </location>
</feature>
<proteinExistence type="predicted"/>
<keyword evidence="3" id="KW-1185">Reference proteome</keyword>
<name>A0ABX1NS86_9RHOO</name>
<evidence type="ECO:0000313" key="3">
    <source>
        <dbReference type="Proteomes" id="UP000633943"/>
    </source>
</evidence>
<feature type="region of interest" description="Disordered" evidence="1">
    <location>
        <begin position="16"/>
        <end position="59"/>
    </location>
</feature>
<accession>A0ABX1NS86</accession>
<dbReference type="Gene3D" id="3.10.450.160">
    <property type="entry name" value="inner membrane protein cigr"/>
    <property type="match status" value="1"/>
</dbReference>
<evidence type="ECO:0000256" key="1">
    <source>
        <dbReference type="SAM" id="MobiDB-lite"/>
    </source>
</evidence>
<dbReference type="InterPro" id="IPR024572">
    <property type="entry name" value="RcnB"/>
</dbReference>
<dbReference type="Proteomes" id="UP000633943">
    <property type="component" value="Unassembled WGS sequence"/>
</dbReference>
<dbReference type="Pfam" id="PF11776">
    <property type="entry name" value="RcnB"/>
    <property type="match status" value="1"/>
</dbReference>
<dbReference type="RefSeq" id="WP_169201264.1">
    <property type="nucleotide sequence ID" value="NZ_CP059467.1"/>
</dbReference>
<protein>
    <recommendedName>
        <fullName evidence="4">RcnB family protein</fullName>
    </recommendedName>
</protein>
<comment type="caution">
    <text evidence="2">The sequence shown here is derived from an EMBL/GenBank/DDBJ whole genome shotgun (WGS) entry which is preliminary data.</text>
</comment>
<evidence type="ECO:0000313" key="2">
    <source>
        <dbReference type="EMBL" id="NMG14480.1"/>
    </source>
</evidence>
<sequence length="165" mass="18337">MGVALIATFAAGSALADKPEWAGGGKPDKHQQNERRGDNDYRERRGDDRVSRHRDSDRPRVNIHFGDRERIVIREYYSERVRTGRCPPGLAKKGNGCMPPGQAKKWSMGRPLPRDVIFYDLPPAIVVELGVPPPGHRYVRVAADILLIAIGTGMVVDAIEDLGRM</sequence>